<dbReference type="RefSeq" id="WP_146933931.1">
    <property type="nucleotide sequence ID" value="NZ_CBCSHZ010000025.1"/>
</dbReference>
<feature type="active site" evidence="4">
    <location>
        <position position="40"/>
    </location>
</feature>
<comment type="caution">
    <text evidence="6">The sequence shown here is derived from an EMBL/GenBank/DDBJ whole genome shotgun (WGS) entry which is preliminary data.</text>
</comment>
<dbReference type="Pfam" id="PF01339">
    <property type="entry name" value="CheB_methylest"/>
    <property type="match status" value="1"/>
</dbReference>
<dbReference type="SUPFAM" id="SSF52738">
    <property type="entry name" value="Methylesterase CheB, C-terminal domain"/>
    <property type="match status" value="1"/>
</dbReference>
<evidence type="ECO:0000259" key="5">
    <source>
        <dbReference type="PROSITE" id="PS50122"/>
    </source>
</evidence>
<evidence type="ECO:0000256" key="1">
    <source>
        <dbReference type="ARBA" id="ARBA00022801"/>
    </source>
</evidence>
<evidence type="ECO:0000256" key="2">
    <source>
        <dbReference type="ARBA" id="ARBA00039140"/>
    </source>
</evidence>
<evidence type="ECO:0000313" key="6">
    <source>
        <dbReference type="EMBL" id="TXD92342.1"/>
    </source>
</evidence>
<feature type="domain" description="CheB-type methylesterase" evidence="5">
    <location>
        <begin position="1"/>
        <end position="191"/>
    </location>
</feature>
<organism evidence="6 7">
    <name type="scientific">Gillisia hiemivivida</name>
    <dbReference type="NCBI Taxonomy" id="291190"/>
    <lineage>
        <taxon>Bacteria</taxon>
        <taxon>Pseudomonadati</taxon>
        <taxon>Bacteroidota</taxon>
        <taxon>Flavobacteriia</taxon>
        <taxon>Flavobacteriales</taxon>
        <taxon>Flavobacteriaceae</taxon>
        <taxon>Gillisia</taxon>
    </lineage>
</organism>
<dbReference type="PANTHER" id="PTHR42872:SF6">
    <property type="entry name" value="PROTEIN-GLUTAMATE METHYLESTERASE_PROTEIN-GLUTAMINE GLUTAMINASE"/>
    <property type="match status" value="1"/>
</dbReference>
<dbReference type="PROSITE" id="PS50122">
    <property type="entry name" value="CHEB"/>
    <property type="match status" value="1"/>
</dbReference>
<dbReference type="InterPro" id="IPR035909">
    <property type="entry name" value="CheB_C"/>
</dbReference>
<evidence type="ECO:0000256" key="3">
    <source>
        <dbReference type="ARBA" id="ARBA00048267"/>
    </source>
</evidence>
<evidence type="ECO:0000256" key="4">
    <source>
        <dbReference type="PROSITE-ProRule" id="PRU00050"/>
    </source>
</evidence>
<keyword evidence="7" id="KW-1185">Reference proteome</keyword>
<name>A0A5C6ZRJ0_9FLAO</name>
<feature type="active site" evidence="4">
    <location>
        <position position="133"/>
    </location>
</feature>
<sequence length="341" mass="38178">MKAPKFIIVVGTSAGGMNALIEFVSQLKENIDAAFFIVMHLSRTSISDFLVHRLQPHTSLKCEVAKEDAKIEKGHIYVAAPNQHLLVKKNKIILGWGPEENRWRPSIDVLFRSAAAAYSTRVIGIVLTGSLDDGTTGMLAIKRSGGTCMVQDPNEAEYPDMPLSVLNNMEVDYCIPLHQMGETIFEISQNNPEEIAAPQDVIIESEIAERVVVDYEHVKQLGEKSIYACPDCGGGLWDIPKQNVGLNDKVGQGNSDRYRCHIGHSYSEKDLVVKQGEILESTLWIALRIMEERRTLLKKMEDDNQKKGLSKMASSYQEKGEDIQFHVDKMKEILYATQDTL</sequence>
<dbReference type="OrthoDB" id="1524092at2"/>
<dbReference type="InterPro" id="IPR000673">
    <property type="entry name" value="Sig_transdc_resp-reg_Me-estase"/>
</dbReference>
<dbReference type="PIRSF" id="PIRSF036461">
    <property type="entry name" value="Chmtx_methlestr"/>
    <property type="match status" value="1"/>
</dbReference>
<keyword evidence="1 4" id="KW-0378">Hydrolase</keyword>
<gene>
    <name evidence="6" type="ORF">ES724_13980</name>
</gene>
<dbReference type="PANTHER" id="PTHR42872">
    <property type="entry name" value="PROTEIN-GLUTAMATE METHYLESTERASE/PROTEIN-GLUTAMINE GLUTAMINASE"/>
    <property type="match status" value="1"/>
</dbReference>
<accession>A0A5C6ZRJ0</accession>
<dbReference type="GO" id="GO:0000156">
    <property type="term" value="F:phosphorelay response regulator activity"/>
    <property type="evidence" value="ECO:0007669"/>
    <property type="project" value="InterPro"/>
</dbReference>
<dbReference type="GO" id="GO:0008984">
    <property type="term" value="F:protein-glutamate methylesterase activity"/>
    <property type="evidence" value="ECO:0007669"/>
    <property type="project" value="UniProtKB-EC"/>
</dbReference>
<dbReference type="InterPro" id="IPR011247">
    <property type="entry name" value="Chemotax_prot-Glu_Me-esterase"/>
</dbReference>
<dbReference type="GO" id="GO:0005737">
    <property type="term" value="C:cytoplasm"/>
    <property type="evidence" value="ECO:0007669"/>
    <property type="project" value="InterPro"/>
</dbReference>
<proteinExistence type="predicted"/>
<protein>
    <recommendedName>
        <fullName evidence="2">protein-glutamate methylesterase</fullName>
        <ecNumber evidence="2">3.1.1.61</ecNumber>
    </recommendedName>
</protein>
<evidence type="ECO:0000313" key="7">
    <source>
        <dbReference type="Proteomes" id="UP000321367"/>
    </source>
</evidence>
<dbReference type="CDD" id="cd16433">
    <property type="entry name" value="CheB"/>
    <property type="match status" value="1"/>
</dbReference>
<dbReference type="Gene3D" id="3.40.50.180">
    <property type="entry name" value="Methylesterase CheB, C-terminal domain"/>
    <property type="match status" value="1"/>
</dbReference>
<dbReference type="AlphaFoldDB" id="A0A5C6ZRJ0"/>
<dbReference type="Proteomes" id="UP000321367">
    <property type="component" value="Unassembled WGS sequence"/>
</dbReference>
<keyword evidence="4" id="KW-0145">Chemotaxis</keyword>
<dbReference type="GO" id="GO:0006935">
    <property type="term" value="P:chemotaxis"/>
    <property type="evidence" value="ECO:0007669"/>
    <property type="project" value="UniProtKB-UniRule"/>
</dbReference>
<comment type="catalytic activity">
    <reaction evidence="3">
        <text>[protein]-L-glutamate 5-O-methyl ester + H2O = L-glutamyl-[protein] + methanol + H(+)</text>
        <dbReference type="Rhea" id="RHEA:23236"/>
        <dbReference type="Rhea" id="RHEA-COMP:10208"/>
        <dbReference type="Rhea" id="RHEA-COMP:10311"/>
        <dbReference type="ChEBI" id="CHEBI:15377"/>
        <dbReference type="ChEBI" id="CHEBI:15378"/>
        <dbReference type="ChEBI" id="CHEBI:17790"/>
        <dbReference type="ChEBI" id="CHEBI:29973"/>
        <dbReference type="ChEBI" id="CHEBI:82795"/>
        <dbReference type="EC" id="3.1.1.61"/>
    </reaction>
</comment>
<feature type="active site" evidence="4">
    <location>
        <position position="13"/>
    </location>
</feature>
<reference evidence="6 7" key="1">
    <citation type="submission" date="2019-08" db="EMBL/GenBank/DDBJ databases">
        <title>Genome sequence of Gillisia hiemivivida IC154 (type strain).</title>
        <authorList>
            <person name="Bowman J.P."/>
        </authorList>
    </citation>
    <scope>NUCLEOTIDE SEQUENCE [LARGE SCALE GENOMIC DNA]</scope>
    <source>
        <strain evidence="6 7">IC154</strain>
    </source>
</reference>
<dbReference type="EMBL" id="VORY01000022">
    <property type="protein sequence ID" value="TXD92342.1"/>
    <property type="molecule type" value="Genomic_DNA"/>
</dbReference>
<dbReference type="EC" id="3.1.1.61" evidence="2"/>